<evidence type="ECO:0000256" key="4">
    <source>
        <dbReference type="PIRSR" id="PIRSR605754-1"/>
    </source>
</evidence>
<comment type="caution">
    <text evidence="6">The sequence shown here is derived from an EMBL/GenBank/DDBJ whole genome shotgun (WGS) entry which is preliminary data.</text>
</comment>
<accession>A0A940SUR6</accession>
<dbReference type="GO" id="GO:0008234">
    <property type="term" value="F:cysteine-type peptidase activity"/>
    <property type="evidence" value="ECO:0007669"/>
    <property type="project" value="UniProtKB-KW"/>
</dbReference>
<name>A0A940SUR6_9ENTE</name>
<feature type="active site" description="Acyl-thioester intermediate" evidence="4">
    <location>
        <position position="192"/>
    </location>
</feature>
<keyword evidence="1" id="KW-0645">Protease</keyword>
<dbReference type="Pfam" id="PF04203">
    <property type="entry name" value="Sortase"/>
    <property type="match status" value="1"/>
</dbReference>
<keyword evidence="2" id="KW-0378">Hydrolase</keyword>
<dbReference type="NCBIfam" id="TIGR01076">
    <property type="entry name" value="sortase_fam"/>
    <property type="match status" value="1"/>
</dbReference>
<dbReference type="CDD" id="cd06165">
    <property type="entry name" value="Sortase_A"/>
    <property type="match status" value="1"/>
</dbReference>
<feature type="transmembrane region" description="Helical" evidence="5">
    <location>
        <begin position="241"/>
        <end position="260"/>
    </location>
</feature>
<gene>
    <name evidence="6" type="ORF">I6N95_01200</name>
</gene>
<protein>
    <submittedName>
        <fullName evidence="6">Class A sortase</fullName>
    </submittedName>
</protein>
<sequence length="262" mass="29574">MNEKSQARKDRLIKGLIIILFLGGIICLVIPFAKRALLSYRIESVSVQQTLSVPTNEVSQGSVIIQPPTLSETLALYRHQPEASLGRLVIPDVAIDVPIFPTLINENLLLGAVTMFPERDPNQENLVLVSHHLWNETLLFGPLMNVQPGQAMFLSYGDQVYQYRVTEIKTVPATEISVMDNRQLGELTLITCDRPTLTDQRLVVNGTLVKEEPDEIKEKMHNAQEQGVKTISDNRLIIRHFGWLLVCVFIIMLVLTWIVIKL</sequence>
<evidence type="ECO:0000256" key="5">
    <source>
        <dbReference type="SAM" id="Phobius"/>
    </source>
</evidence>
<dbReference type="RefSeq" id="WP_209524509.1">
    <property type="nucleotide sequence ID" value="NZ_JAEEGA010000001.1"/>
</dbReference>
<dbReference type="InterPro" id="IPR023365">
    <property type="entry name" value="Sortase_dom-sf"/>
</dbReference>
<feature type="transmembrane region" description="Helical" evidence="5">
    <location>
        <begin position="12"/>
        <end position="33"/>
    </location>
</feature>
<organism evidence="6 7">
    <name type="scientific">Vagococcus allomyrinae</name>
    <dbReference type="NCBI Taxonomy" id="2794353"/>
    <lineage>
        <taxon>Bacteria</taxon>
        <taxon>Bacillati</taxon>
        <taxon>Bacillota</taxon>
        <taxon>Bacilli</taxon>
        <taxon>Lactobacillales</taxon>
        <taxon>Enterococcaceae</taxon>
        <taxon>Vagococcus</taxon>
    </lineage>
</organism>
<proteinExistence type="predicted"/>
<keyword evidence="3" id="KW-0788">Thiol protease</keyword>
<evidence type="ECO:0000256" key="2">
    <source>
        <dbReference type="ARBA" id="ARBA00022801"/>
    </source>
</evidence>
<evidence type="ECO:0000313" key="6">
    <source>
        <dbReference type="EMBL" id="MBP1039613.1"/>
    </source>
</evidence>
<dbReference type="AlphaFoldDB" id="A0A940SUR6"/>
<dbReference type="GO" id="GO:0006508">
    <property type="term" value="P:proteolysis"/>
    <property type="evidence" value="ECO:0007669"/>
    <property type="project" value="UniProtKB-KW"/>
</dbReference>
<feature type="active site" description="Proton donor/acceptor" evidence="4">
    <location>
        <position position="131"/>
    </location>
</feature>
<evidence type="ECO:0000256" key="1">
    <source>
        <dbReference type="ARBA" id="ARBA00022670"/>
    </source>
</evidence>
<evidence type="ECO:0000256" key="3">
    <source>
        <dbReference type="ARBA" id="ARBA00022807"/>
    </source>
</evidence>
<dbReference type="InterPro" id="IPR042007">
    <property type="entry name" value="Sortase_A"/>
</dbReference>
<keyword evidence="5" id="KW-1133">Transmembrane helix</keyword>
<evidence type="ECO:0000313" key="7">
    <source>
        <dbReference type="Proteomes" id="UP000674938"/>
    </source>
</evidence>
<dbReference type="SUPFAM" id="SSF63817">
    <property type="entry name" value="Sortase"/>
    <property type="match status" value="1"/>
</dbReference>
<dbReference type="Proteomes" id="UP000674938">
    <property type="component" value="Unassembled WGS sequence"/>
</dbReference>
<reference evidence="6" key="1">
    <citation type="submission" date="2020-12" db="EMBL/GenBank/DDBJ databases">
        <title>Vagococcus allomyrinae sp. nov. and Enterococcus lavae sp. nov., isolated from the larvae of Allomyrina dichotoma.</title>
        <authorList>
            <person name="Lee S.D."/>
        </authorList>
    </citation>
    <scope>NUCLEOTIDE SEQUENCE</scope>
    <source>
        <strain evidence="6">BWB3-3</strain>
    </source>
</reference>
<dbReference type="InterPro" id="IPR005754">
    <property type="entry name" value="Sortase"/>
</dbReference>
<dbReference type="EMBL" id="JAEEGA010000001">
    <property type="protein sequence ID" value="MBP1039613.1"/>
    <property type="molecule type" value="Genomic_DNA"/>
</dbReference>
<keyword evidence="5" id="KW-0472">Membrane</keyword>
<keyword evidence="7" id="KW-1185">Reference proteome</keyword>
<dbReference type="Gene3D" id="2.40.260.10">
    <property type="entry name" value="Sortase"/>
    <property type="match status" value="1"/>
</dbReference>
<keyword evidence="5" id="KW-0812">Transmembrane</keyword>